<keyword evidence="8" id="KW-0902">Two-component regulatory system</keyword>
<dbReference type="Gene3D" id="3.40.50.2300">
    <property type="match status" value="1"/>
</dbReference>
<evidence type="ECO:0000256" key="6">
    <source>
        <dbReference type="ARBA" id="ARBA00022777"/>
    </source>
</evidence>
<feature type="domain" description="PAS" evidence="15">
    <location>
        <begin position="693"/>
        <end position="773"/>
    </location>
</feature>
<evidence type="ECO:0000256" key="8">
    <source>
        <dbReference type="ARBA" id="ARBA00023012"/>
    </source>
</evidence>
<dbReference type="FunFam" id="3.30.565.10:FF:000010">
    <property type="entry name" value="Sensor histidine kinase RcsC"/>
    <property type="match status" value="1"/>
</dbReference>
<dbReference type="InterPro" id="IPR004358">
    <property type="entry name" value="Sig_transdc_His_kin-like_C"/>
</dbReference>
<dbReference type="SUPFAM" id="SSF55781">
    <property type="entry name" value="GAF domain-like"/>
    <property type="match status" value="1"/>
</dbReference>
<dbReference type="InterPro" id="IPR029016">
    <property type="entry name" value="GAF-like_dom_sf"/>
</dbReference>
<dbReference type="RefSeq" id="WP_116556548.1">
    <property type="nucleotide sequence ID" value="NZ_QDKM01000001.1"/>
</dbReference>
<dbReference type="Pfam" id="PF08448">
    <property type="entry name" value="PAS_4"/>
    <property type="match status" value="2"/>
</dbReference>
<evidence type="ECO:0000256" key="3">
    <source>
        <dbReference type="ARBA" id="ARBA00022553"/>
    </source>
</evidence>
<dbReference type="Pfam" id="PF12860">
    <property type="entry name" value="PAS_7"/>
    <property type="match status" value="1"/>
</dbReference>
<dbReference type="Gene3D" id="3.30.450.40">
    <property type="match status" value="1"/>
</dbReference>
<dbReference type="SMART" id="SM00387">
    <property type="entry name" value="HATPase_c"/>
    <property type="match status" value="1"/>
</dbReference>
<dbReference type="PRINTS" id="PR00344">
    <property type="entry name" value="BCTRLSENSOR"/>
</dbReference>
<dbReference type="InterPro" id="IPR001789">
    <property type="entry name" value="Sig_transdc_resp-reg_receiver"/>
</dbReference>
<dbReference type="OrthoDB" id="9801651at2"/>
<comment type="caution">
    <text evidence="17">The sequence shown here is derived from an EMBL/GenBank/DDBJ whole genome shotgun (WGS) entry which is preliminary data.</text>
</comment>
<keyword evidence="18" id="KW-1185">Reference proteome</keyword>
<dbReference type="PROSITE" id="PS50110">
    <property type="entry name" value="RESPONSE_REGULATORY"/>
    <property type="match status" value="1"/>
</dbReference>
<dbReference type="InterPro" id="IPR035965">
    <property type="entry name" value="PAS-like_dom_sf"/>
</dbReference>
<feature type="domain" description="PAC" evidence="16">
    <location>
        <begin position="388"/>
        <end position="440"/>
    </location>
</feature>
<keyword evidence="4" id="KW-0808">Transferase</keyword>
<dbReference type="Pfam" id="PF13185">
    <property type="entry name" value="GAF_2"/>
    <property type="match status" value="1"/>
</dbReference>
<evidence type="ECO:0000256" key="2">
    <source>
        <dbReference type="ARBA" id="ARBA00012438"/>
    </source>
</evidence>
<dbReference type="SMART" id="SM00091">
    <property type="entry name" value="PAS"/>
    <property type="match status" value="6"/>
</dbReference>
<reference evidence="17 18" key="1">
    <citation type="submission" date="2018-04" db="EMBL/GenBank/DDBJ databases">
        <title>Pararhodobacter oceanense sp. nov., isolated from marine intertidal sediment.</title>
        <authorList>
            <person name="Wang X.-L."/>
            <person name="Du Z.-J."/>
        </authorList>
    </citation>
    <scope>NUCLEOTIDE SEQUENCE [LARGE SCALE GENOMIC DNA]</scope>
    <source>
        <strain evidence="17 18">AM505</strain>
    </source>
</reference>
<keyword evidence="7" id="KW-0067">ATP-binding</keyword>
<dbReference type="InterPro" id="IPR013655">
    <property type="entry name" value="PAS_fold_3"/>
</dbReference>
<dbReference type="Gene3D" id="3.30.565.10">
    <property type="entry name" value="Histidine kinase-like ATPase, C-terminal domain"/>
    <property type="match status" value="1"/>
</dbReference>
<dbReference type="Proteomes" id="UP000245911">
    <property type="component" value="Unassembled WGS sequence"/>
</dbReference>
<dbReference type="SMART" id="SM00065">
    <property type="entry name" value="GAF"/>
    <property type="match status" value="1"/>
</dbReference>
<dbReference type="PROSITE" id="PS50112">
    <property type="entry name" value="PAS"/>
    <property type="match status" value="3"/>
</dbReference>
<evidence type="ECO:0000256" key="1">
    <source>
        <dbReference type="ARBA" id="ARBA00000085"/>
    </source>
</evidence>
<evidence type="ECO:0000256" key="4">
    <source>
        <dbReference type="ARBA" id="ARBA00022679"/>
    </source>
</evidence>
<dbReference type="EMBL" id="QDKM01000001">
    <property type="protein sequence ID" value="PVH30143.1"/>
    <property type="molecule type" value="Genomic_DNA"/>
</dbReference>
<feature type="domain" description="PAC" evidence="16">
    <location>
        <begin position="770"/>
        <end position="823"/>
    </location>
</feature>
<feature type="domain" description="PAC" evidence="16">
    <location>
        <begin position="915"/>
        <end position="968"/>
    </location>
</feature>
<dbReference type="EC" id="2.7.13.3" evidence="2"/>
<dbReference type="InterPro" id="IPR011006">
    <property type="entry name" value="CheY-like_superfamily"/>
</dbReference>
<evidence type="ECO:0000313" key="18">
    <source>
        <dbReference type="Proteomes" id="UP000245911"/>
    </source>
</evidence>
<accession>A0A2T8HXJ2</accession>
<evidence type="ECO:0000256" key="12">
    <source>
        <dbReference type="SAM" id="Coils"/>
    </source>
</evidence>
<dbReference type="InterPro" id="IPR003594">
    <property type="entry name" value="HATPase_dom"/>
</dbReference>
<keyword evidence="12" id="KW-0175">Coiled coil</keyword>
<dbReference type="Pfam" id="PF00512">
    <property type="entry name" value="HisKA"/>
    <property type="match status" value="1"/>
</dbReference>
<evidence type="ECO:0000259" key="15">
    <source>
        <dbReference type="PROSITE" id="PS50112"/>
    </source>
</evidence>
<evidence type="ECO:0000313" key="17">
    <source>
        <dbReference type="EMBL" id="PVH30143.1"/>
    </source>
</evidence>
<dbReference type="SUPFAM" id="SSF55874">
    <property type="entry name" value="ATPase domain of HSP90 chaperone/DNA topoisomerase II/histidine kinase"/>
    <property type="match status" value="1"/>
</dbReference>
<dbReference type="InterPro" id="IPR003018">
    <property type="entry name" value="GAF"/>
</dbReference>
<dbReference type="SMART" id="SM00086">
    <property type="entry name" value="PAC"/>
    <property type="match status" value="4"/>
</dbReference>
<dbReference type="InterPro" id="IPR005467">
    <property type="entry name" value="His_kinase_dom"/>
</dbReference>
<dbReference type="InterPro" id="IPR000700">
    <property type="entry name" value="PAS-assoc_C"/>
</dbReference>
<evidence type="ECO:0000259" key="14">
    <source>
        <dbReference type="PROSITE" id="PS50110"/>
    </source>
</evidence>
<evidence type="ECO:0000256" key="10">
    <source>
        <dbReference type="ARBA" id="ARBA00068150"/>
    </source>
</evidence>
<evidence type="ECO:0000259" key="16">
    <source>
        <dbReference type="PROSITE" id="PS50113"/>
    </source>
</evidence>
<name>A0A2T8HXJ2_9RHOB</name>
<comment type="catalytic activity">
    <reaction evidence="1">
        <text>ATP + protein L-histidine = ADP + protein N-phospho-L-histidine.</text>
        <dbReference type="EC" id="2.7.13.3"/>
    </reaction>
</comment>
<keyword evidence="6" id="KW-0418">Kinase</keyword>
<dbReference type="SMART" id="SM00388">
    <property type="entry name" value="HisKA"/>
    <property type="match status" value="1"/>
</dbReference>
<evidence type="ECO:0000256" key="9">
    <source>
        <dbReference type="ARBA" id="ARBA00064003"/>
    </source>
</evidence>
<dbReference type="CDD" id="cd17546">
    <property type="entry name" value="REC_hyHK_CKI1_RcsC-like"/>
    <property type="match status" value="1"/>
</dbReference>
<organism evidence="17 18">
    <name type="scientific">Pararhodobacter oceanensis</name>
    <dbReference type="NCBI Taxonomy" id="2172121"/>
    <lineage>
        <taxon>Bacteria</taxon>
        <taxon>Pseudomonadati</taxon>
        <taxon>Pseudomonadota</taxon>
        <taxon>Alphaproteobacteria</taxon>
        <taxon>Rhodobacterales</taxon>
        <taxon>Paracoccaceae</taxon>
        <taxon>Pararhodobacter</taxon>
    </lineage>
</organism>
<protein>
    <recommendedName>
        <fullName evidence="10">Sensory/regulatory protein RpfC</fullName>
        <ecNumber evidence="2">2.7.13.3</ecNumber>
    </recommendedName>
</protein>
<dbReference type="CDD" id="cd16922">
    <property type="entry name" value="HATPase_EvgS-ArcB-TorS-like"/>
    <property type="match status" value="1"/>
</dbReference>
<dbReference type="NCBIfam" id="TIGR00229">
    <property type="entry name" value="sensory_box"/>
    <property type="match status" value="3"/>
</dbReference>
<feature type="domain" description="Histidine kinase" evidence="13">
    <location>
        <begin position="979"/>
        <end position="1211"/>
    </location>
</feature>
<dbReference type="PROSITE" id="PS50113">
    <property type="entry name" value="PAC"/>
    <property type="match status" value="4"/>
</dbReference>
<dbReference type="CDD" id="cd00082">
    <property type="entry name" value="HisKA"/>
    <property type="match status" value="1"/>
</dbReference>
<feature type="domain" description="PAS" evidence="15">
    <location>
        <begin position="195"/>
        <end position="265"/>
    </location>
</feature>
<dbReference type="CDD" id="cd00130">
    <property type="entry name" value="PAS"/>
    <property type="match status" value="4"/>
</dbReference>
<dbReference type="Gene3D" id="1.10.287.130">
    <property type="match status" value="1"/>
</dbReference>
<proteinExistence type="predicted"/>
<feature type="domain" description="PAS" evidence="15">
    <location>
        <begin position="315"/>
        <end position="360"/>
    </location>
</feature>
<dbReference type="FunFam" id="1.10.287.130:FF:000002">
    <property type="entry name" value="Two-component osmosensing histidine kinase"/>
    <property type="match status" value="1"/>
</dbReference>
<sequence length="1357" mass="149947">MEDASYQAGDRASAGDTASEVAIAALGQLLRAAPEDLDTAILAVLERLAVHAGADRAYLFLKTGDLWSNSHEYCAPDVDSVNSQFQNMTAEELFPAAFNPGAPMPLDIADVDAMPAGPTHDMLQEQRIKSILETPLIRDGEVHGMVGLERAHKARGFTEQDRWLLNTLSEGLTSSLARRQAEHSLAEVSEQQTRTLEQMRATLAAMPELLLEVDDNGRCTGYHCSAPELLVAPPEQILGRTIEDTLPPEIAALQREGMARARREGSARVPAYPLGEGAAQRWYRLTIARRADLDGSEGFVFRIRDVTQEHARDTENAMLVQITRRMTNLATVLDADLKVRWINPALEARSGYTLEEVRGKPVGYFPNFQGDSAPVRLLRHALDTRSSARVEMRKFDRRGTEYWVDLDLQPVHRNDGAFDGFLVIETDITQRKNHEVELEALAAEASASRQRLQDAIAAIPDGFSYFDANDKLLMFNEKYRSLVPEISDLIKVGADFNEIVDAAVARGAFSVEKGHEDAWRENRRALHDSAQGSVDIRLKDGRWLHCYERLTPEGGRVGMRIEVTQLKHAERRLQDIINGARIGTWEFDANDMATTLNTHWIAMLGREGEGPLKLNTKSWRRYIHPHDIEEARAAMRAVLTGETRQFEREFRLQHARGHWVHVLCRGRVTGRDADGKVIKISGVGLDMTERRHAEERLGAILEASSIGTWQFQHETGRMIIDDAYAAMLGYTLDELTPYTTAQAEARIHPDDLQEARKRIASSDPHTQGTIEHEFRLRHRDGHWVWVLSQARVERWLAPGIPAEESGVHIDISERKKREAALTEATEAMERALAAQKDSEQRFSDIAAVSDEWFWEIGPGRKVVNLTSGFERLTGWPVDKLLGHTLDEIGFAPGSSLVHGDWGALMRAIREGAPLADMLFRITNAADSAPIWIRVNGAPYTDAKGKYLGYRGIGSCVSELIASTERAEAANQAKSQFLANMSHELRTPLTGVLGMAELLGETQVTPKQRGMIDTIRDSGEGLLTILNDVLDLAKIEAGKMTIERSAFVPADLLQLVNALFAPRTQTAGLAFKVRHDALCRQRWLGDASRLQQILNNLIGNAVKFTQRGGVTVSARIEEAQSASVAPPNAPAEFPTTLVLSITDTGIGMTPDQVAKVFDEFEQAEGSTARRFGGTGLGLSITRHLVHLMGGDIVLKSDVGAGTKVTVRLPVASAKGMQESATPDARKDDLDLSGKHVLVADDNATNRKILETMLTALGLEVTLAVDGFDAFRKYRPDHFSMLLLDISMPGLDGIGALKEIRAREEIEELTPVPAVAVTANAMQHQVEEYLAAGFAGHIAKPFRKALLAETMSRLMRQTA</sequence>
<feature type="coiled-coil region" evidence="12">
    <location>
        <begin position="431"/>
        <end position="458"/>
    </location>
</feature>
<dbReference type="GO" id="GO:0000155">
    <property type="term" value="F:phosphorelay sensor kinase activity"/>
    <property type="evidence" value="ECO:0007669"/>
    <property type="project" value="InterPro"/>
</dbReference>
<evidence type="ECO:0000259" key="13">
    <source>
        <dbReference type="PROSITE" id="PS50109"/>
    </source>
</evidence>
<feature type="domain" description="PAC" evidence="16">
    <location>
        <begin position="646"/>
        <end position="699"/>
    </location>
</feature>
<dbReference type="PANTHER" id="PTHR43047">
    <property type="entry name" value="TWO-COMPONENT HISTIDINE PROTEIN KINASE"/>
    <property type="match status" value="1"/>
</dbReference>
<dbReference type="InterPro" id="IPR036890">
    <property type="entry name" value="HATPase_C_sf"/>
</dbReference>
<dbReference type="InterPro" id="IPR001610">
    <property type="entry name" value="PAC"/>
</dbReference>
<dbReference type="Pfam" id="PF00072">
    <property type="entry name" value="Response_reg"/>
    <property type="match status" value="1"/>
</dbReference>
<evidence type="ECO:0000256" key="11">
    <source>
        <dbReference type="PROSITE-ProRule" id="PRU00169"/>
    </source>
</evidence>
<dbReference type="GO" id="GO:0005524">
    <property type="term" value="F:ATP binding"/>
    <property type="evidence" value="ECO:0007669"/>
    <property type="project" value="UniProtKB-KW"/>
</dbReference>
<evidence type="ECO:0000256" key="5">
    <source>
        <dbReference type="ARBA" id="ARBA00022741"/>
    </source>
</evidence>
<dbReference type="InterPro" id="IPR036097">
    <property type="entry name" value="HisK_dim/P_sf"/>
</dbReference>
<comment type="subunit">
    <text evidence="9">At low DSF concentrations, interacts with RpfF.</text>
</comment>
<dbReference type="InterPro" id="IPR003661">
    <property type="entry name" value="HisK_dim/P_dom"/>
</dbReference>
<dbReference type="SUPFAM" id="SSF47384">
    <property type="entry name" value="Homodimeric domain of signal transducing histidine kinase"/>
    <property type="match status" value="1"/>
</dbReference>
<dbReference type="Pfam" id="PF08447">
    <property type="entry name" value="PAS_3"/>
    <property type="match status" value="2"/>
</dbReference>
<dbReference type="InterPro" id="IPR013656">
    <property type="entry name" value="PAS_4"/>
</dbReference>
<dbReference type="Gene3D" id="3.30.450.20">
    <property type="entry name" value="PAS domain"/>
    <property type="match status" value="6"/>
</dbReference>
<dbReference type="SUPFAM" id="SSF52172">
    <property type="entry name" value="CheY-like"/>
    <property type="match status" value="1"/>
</dbReference>
<dbReference type="PROSITE" id="PS50109">
    <property type="entry name" value="HIS_KIN"/>
    <property type="match status" value="1"/>
</dbReference>
<feature type="domain" description="Response regulatory" evidence="14">
    <location>
        <begin position="1234"/>
        <end position="1353"/>
    </location>
</feature>
<dbReference type="SUPFAM" id="SSF55785">
    <property type="entry name" value="PYP-like sensor domain (PAS domain)"/>
    <property type="match status" value="5"/>
</dbReference>
<dbReference type="SMART" id="SM00448">
    <property type="entry name" value="REC"/>
    <property type="match status" value="1"/>
</dbReference>
<feature type="modified residue" description="4-aspartylphosphate" evidence="11">
    <location>
        <position position="1283"/>
    </location>
</feature>
<keyword evidence="5" id="KW-0547">Nucleotide-binding</keyword>
<dbReference type="InterPro" id="IPR000014">
    <property type="entry name" value="PAS"/>
</dbReference>
<evidence type="ECO:0000256" key="7">
    <source>
        <dbReference type="ARBA" id="ARBA00022840"/>
    </source>
</evidence>
<gene>
    <name evidence="17" type="ORF">DDE20_00815</name>
</gene>
<dbReference type="Pfam" id="PF02518">
    <property type="entry name" value="HATPase_c"/>
    <property type="match status" value="1"/>
</dbReference>
<keyword evidence="3 11" id="KW-0597">Phosphoprotein</keyword>